<sequence length="285" mass="31527">MSEFNRMTIVAAAEVTADFNSHSDMEVLEVQWGIDGQCSASSKSARVASWAKLACDEEHVVMTENGRVSLDRALVETAITAPEARRDSVSWKKLVAGLRFDGFEVVETEISVAAKYSWQSEATKNVTTLVRMLPDDVPGLDFREGESEVVALLDRSGFAVAKGHLKQAVSAFERGEWSSANGELRNFFESYLNETAVALGYVGGGDSKAKRDFLGDSVPPFLLADYNEWNANNQKPQYVQGLMSRMHPHGGHPGLSEEEDATFRLQITLITARLFLRRFSQRKAV</sequence>
<evidence type="ECO:0000313" key="1">
    <source>
        <dbReference type="EMBL" id="GLR89020.1"/>
    </source>
</evidence>
<keyword evidence="2" id="KW-1185">Reference proteome</keyword>
<accession>A0ABQ6B7U7</accession>
<name>A0ABQ6B7U7_9BRAD</name>
<gene>
    <name evidence="1" type="ORF">GCM10007857_57330</name>
</gene>
<reference evidence="2" key="1">
    <citation type="journal article" date="2019" name="Int. J. Syst. Evol. Microbiol.">
        <title>The Global Catalogue of Microorganisms (GCM) 10K type strain sequencing project: providing services to taxonomists for standard genome sequencing and annotation.</title>
        <authorList>
            <consortium name="The Broad Institute Genomics Platform"/>
            <consortium name="The Broad Institute Genome Sequencing Center for Infectious Disease"/>
            <person name="Wu L."/>
            <person name="Ma J."/>
        </authorList>
    </citation>
    <scope>NUCLEOTIDE SEQUENCE [LARGE SCALE GENOMIC DNA]</scope>
    <source>
        <strain evidence="2">NBRC 102520</strain>
    </source>
</reference>
<evidence type="ECO:0000313" key="2">
    <source>
        <dbReference type="Proteomes" id="UP001156905"/>
    </source>
</evidence>
<comment type="caution">
    <text evidence="1">The sequence shown here is derived from an EMBL/GenBank/DDBJ whole genome shotgun (WGS) entry which is preliminary data.</text>
</comment>
<dbReference type="RefSeq" id="WP_284270913.1">
    <property type="nucleotide sequence ID" value="NZ_BSOW01000023.1"/>
</dbReference>
<dbReference type="Proteomes" id="UP001156905">
    <property type="component" value="Unassembled WGS sequence"/>
</dbReference>
<organism evidence="1 2">
    <name type="scientific">Bradyrhizobium iriomotense</name>
    <dbReference type="NCBI Taxonomy" id="441950"/>
    <lineage>
        <taxon>Bacteria</taxon>
        <taxon>Pseudomonadati</taxon>
        <taxon>Pseudomonadota</taxon>
        <taxon>Alphaproteobacteria</taxon>
        <taxon>Hyphomicrobiales</taxon>
        <taxon>Nitrobacteraceae</taxon>
        <taxon>Bradyrhizobium</taxon>
    </lineage>
</organism>
<proteinExistence type="predicted"/>
<evidence type="ECO:0008006" key="3">
    <source>
        <dbReference type="Google" id="ProtNLM"/>
    </source>
</evidence>
<dbReference type="EMBL" id="BSOW01000023">
    <property type="protein sequence ID" value="GLR89020.1"/>
    <property type="molecule type" value="Genomic_DNA"/>
</dbReference>
<protein>
    <recommendedName>
        <fullName evidence="3">Abortive infection protein-like C-terminal domain-containing protein</fullName>
    </recommendedName>
</protein>